<dbReference type="RefSeq" id="WP_394838594.1">
    <property type="nucleotide sequence ID" value="NZ_CP089929.1"/>
</dbReference>
<accession>A0ABZ2LDC0</accession>
<dbReference type="Proteomes" id="UP001374803">
    <property type="component" value="Chromosome"/>
</dbReference>
<gene>
    <name evidence="2" type="ORF">LVJ94_16990</name>
</gene>
<protein>
    <submittedName>
        <fullName evidence="2">Uncharacterized protein</fullName>
    </submittedName>
</protein>
<sequence>MSFERFETTVQRESGTGIYIVEGDIPIGTREALKAYFDQYVQQGALIVNKGTDGRWDDTQELDLSYCVSTAFGTRYGTVVESMAAAASSWSSHVRIKFRHVAGQDGACNDTNTNVLFDVSPVTGQPDSRGRSFRAMPGRTAVSCSTPRPL</sequence>
<keyword evidence="3" id="KW-1185">Reference proteome</keyword>
<reference evidence="2" key="1">
    <citation type="submission" date="2021-12" db="EMBL/GenBank/DDBJ databases">
        <title>Discovery of the Pendulisporaceae a myxobacterial family with distinct sporulation behavior and unique specialized metabolism.</title>
        <authorList>
            <person name="Garcia R."/>
            <person name="Popoff A."/>
            <person name="Bader C.D."/>
            <person name="Loehr J."/>
            <person name="Walesch S."/>
            <person name="Walt C."/>
            <person name="Boldt J."/>
            <person name="Bunk B."/>
            <person name="Haeckl F.J.F.P.J."/>
            <person name="Gunesch A.P."/>
            <person name="Birkelbach J."/>
            <person name="Nuebel U."/>
            <person name="Pietschmann T."/>
            <person name="Bach T."/>
            <person name="Mueller R."/>
        </authorList>
    </citation>
    <scope>NUCLEOTIDE SEQUENCE</scope>
    <source>
        <strain evidence="2">MSr11367</strain>
    </source>
</reference>
<dbReference type="EMBL" id="CP089983">
    <property type="protein sequence ID" value="WXB08919.1"/>
    <property type="molecule type" value="Genomic_DNA"/>
</dbReference>
<evidence type="ECO:0000256" key="1">
    <source>
        <dbReference type="SAM" id="MobiDB-lite"/>
    </source>
</evidence>
<evidence type="ECO:0000313" key="2">
    <source>
        <dbReference type="EMBL" id="WXB08919.1"/>
    </source>
</evidence>
<proteinExistence type="predicted"/>
<evidence type="ECO:0000313" key="3">
    <source>
        <dbReference type="Proteomes" id="UP001374803"/>
    </source>
</evidence>
<name>A0ABZ2LDC0_9BACT</name>
<organism evidence="2 3">
    <name type="scientific">Pendulispora rubella</name>
    <dbReference type="NCBI Taxonomy" id="2741070"/>
    <lineage>
        <taxon>Bacteria</taxon>
        <taxon>Pseudomonadati</taxon>
        <taxon>Myxococcota</taxon>
        <taxon>Myxococcia</taxon>
        <taxon>Myxococcales</taxon>
        <taxon>Sorangiineae</taxon>
        <taxon>Pendulisporaceae</taxon>
        <taxon>Pendulispora</taxon>
    </lineage>
</organism>
<feature type="region of interest" description="Disordered" evidence="1">
    <location>
        <begin position="126"/>
        <end position="150"/>
    </location>
</feature>